<organism evidence="7 8">
    <name type="scientific">Corynebacterium striatum</name>
    <dbReference type="NCBI Taxonomy" id="43770"/>
    <lineage>
        <taxon>Bacteria</taxon>
        <taxon>Bacillati</taxon>
        <taxon>Actinomycetota</taxon>
        <taxon>Actinomycetes</taxon>
        <taxon>Mycobacteriales</taxon>
        <taxon>Corynebacteriaceae</taxon>
        <taxon>Corynebacterium</taxon>
    </lineage>
</organism>
<evidence type="ECO:0000313" key="8">
    <source>
        <dbReference type="Proteomes" id="UP000250197"/>
    </source>
</evidence>
<feature type="domain" description="ABC transporter" evidence="6">
    <location>
        <begin position="2"/>
        <end position="238"/>
    </location>
</feature>
<dbReference type="AlphaFoldDB" id="A0A2Z2IZH4"/>
<dbReference type="Gene3D" id="3.40.50.300">
    <property type="entry name" value="P-loop containing nucleotide triphosphate hydrolases"/>
    <property type="match status" value="1"/>
</dbReference>
<proteinExistence type="inferred from homology"/>
<dbReference type="RefSeq" id="WP_086890644.1">
    <property type="nucleotide sequence ID" value="NZ_CP021252.1"/>
</dbReference>
<dbReference type="InterPro" id="IPR017871">
    <property type="entry name" value="ABC_transporter-like_CS"/>
</dbReference>
<dbReference type="SUPFAM" id="SSF52540">
    <property type="entry name" value="P-loop containing nucleoside triphosphate hydrolases"/>
    <property type="match status" value="1"/>
</dbReference>
<keyword evidence="4 7" id="KW-0067">ATP-binding</keyword>
<dbReference type="PANTHER" id="PTHR43117">
    <property type="entry name" value="OSMOPROTECTANT IMPORT ATP-BINDING PROTEIN OSMV"/>
    <property type="match status" value="1"/>
</dbReference>
<evidence type="ECO:0000259" key="6">
    <source>
        <dbReference type="PROSITE" id="PS50893"/>
    </source>
</evidence>
<dbReference type="PANTHER" id="PTHR43117:SF4">
    <property type="entry name" value="OSMOPROTECTANT IMPORT ATP-BINDING PROTEIN OSMV"/>
    <property type="match status" value="1"/>
</dbReference>
<sequence>MIEFDNVSVQYPGTPTPAVESFSYALQPRKTTILVGPSGCGKTTLLRLVNRMVEPSQGRVLIDGIPVAERDAVHLRRSIGYVMQNSGLLPHFTALDNVAAVARLSGATKKQAREQAAQWLERVHVVSEFFDRYPGELSGGQAQRVGVARGLVADPDIVLMDEPFGAVDPVVRRELQREVLQLQEDIGKTILMVTHDVDEAFLLGDDVVLLGERAHIRQHGKAEEFITSPASTEVEHFVGLEAKRLHVETCDGRKVLVGEDGTVAGILADGPA</sequence>
<evidence type="ECO:0000313" key="7">
    <source>
        <dbReference type="EMBL" id="ART20475.1"/>
    </source>
</evidence>
<dbReference type="InterPro" id="IPR027417">
    <property type="entry name" value="P-loop_NTPase"/>
</dbReference>
<dbReference type="GO" id="GO:0016887">
    <property type="term" value="F:ATP hydrolysis activity"/>
    <property type="evidence" value="ECO:0007669"/>
    <property type="project" value="InterPro"/>
</dbReference>
<keyword evidence="2" id="KW-0813">Transport</keyword>
<name>A0A2Z2IZH4_CORST</name>
<evidence type="ECO:0000256" key="5">
    <source>
        <dbReference type="ARBA" id="ARBA00066388"/>
    </source>
</evidence>
<comment type="similarity">
    <text evidence="1">Belongs to the ABC transporter superfamily.</text>
</comment>
<evidence type="ECO:0000256" key="1">
    <source>
        <dbReference type="ARBA" id="ARBA00005417"/>
    </source>
</evidence>
<dbReference type="EMBL" id="CP021252">
    <property type="protein sequence ID" value="ART20475.1"/>
    <property type="molecule type" value="Genomic_DNA"/>
</dbReference>
<accession>A0A2Z2IZH4</accession>
<dbReference type="Proteomes" id="UP000250197">
    <property type="component" value="Chromosome"/>
</dbReference>
<dbReference type="KEGG" id="cstr:CBE89_02415"/>
<dbReference type="EC" id="7.6.2.9" evidence="5"/>
<dbReference type="GO" id="GO:0005524">
    <property type="term" value="F:ATP binding"/>
    <property type="evidence" value="ECO:0007669"/>
    <property type="project" value="UniProtKB-KW"/>
</dbReference>
<evidence type="ECO:0000256" key="4">
    <source>
        <dbReference type="ARBA" id="ARBA00022840"/>
    </source>
</evidence>
<evidence type="ECO:0000256" key="3">
    <source>
        <dbReference type="ARBA" id="ARBA00022741"/>
    </source>
</evidence>
<protein>
    <recommendedName>
        <fullName evidence="5">ABC-type quaternary amine transporter</fullName>
        <ecNumber evidence="5">7.6.2.9</ecNumber>
    </recommendedName>
</protein>
<dbReference type="PROSITE" id="PS00211">
    <property type="entry name" value="ABC_TRANSPORTER_1"/>
    <property type="match status" value="1"/>
</dbReference>
<dbReference type="PROSITE" id="PS50893">
    <property type="entry name" value="ABC_TRANSPORTER_2"/>
    <property type="match status" value="1"/>
</dbReference>
<reference evidence="7 8" key="1">
    <citation type="submission" date="2017-05" db="EMBL/GenBank/DDBJ databases">
        <title>Complete genome sequence of Corynebacterium striatum KC-Na-1 isolated from Neophocaena asiaeorientalis in Korea.</title>
        <authorList>
            <person name="Kim J.H."/>
            <person name="Lee K."/>
        </authorList>
    </citation>
    <scope>NUCLEOTIDE SEQUENCE [LARGE SCALE GENOMIC DNA]</scope>
    <source>
        <strain evidence="7 8">KC-Na-01</strain>
    </source>
</reference>
<dbReference type="InterPro" id="IPR003593">
    <property type="entry name" value="AAA+_ATPase"/>
</dbReference>
<keyword evidence="3" id="KW-0547">Nucleotide-binding</keyword>
<dbReference type="InterPro" id="IPR003439">
    <property type="entry name" value="ABC_transporter-like_ATP-bd"/>
</dbReference>
<gene>
    <name evidence="7" type="ORF">CBE89_02415</name>
</gene>
<dbReference type="Pfam" id="PF00005">
    <property type="entry name" value="ABC_tran"/>
    <property type="match status" value="1"/>
</dbReference>
<dbReference type="FunFam" id="3.40.50.300:FF:000425">
    <property type="entry name" value="Probable ABC transporter, ATP-binding subunit"/>
    <property type="match status" value="1"/>
</dbReference>
<dbReference type="GO" id="GO:0015418">
    <property type="term" value="F:ABC-type quaternary ammonium compound transporting activity"/>
    <property type="evidence" value="ECO:0007669"/>
    <property type="project" value="UniProtKB-EC"/>
</dbReference>
<evidence type="ECO:0000256" key="2">
    <source>
        <dbReference type="ARBA" id="ARBA00022448"/>
    </source>
</evidence>
<dbReference type="SMART" id="SM00382">
    <property type="entry name" value="AAA"/>
    <property type="match status" value="1"/>
</dbReference>